<dbReference type="PANTHER" id="PTHR43133:SF8">
    <property type="entry name" value="RNA POLYMERASE SIGMA FACTOR HI_1459-RELATED"/>
    <property type="match status" value="1"/>
</dbReference>
<evidence type="ECO:0000259" key="6">
    <source>
        <dbReference type="Pfam" id="PF04542"/>
    </source>
</evidence>
<evidence type="ECO:0000256" key="1">
    <source>
        <dbReference type="ARBA" id="ARBA00010641"/>
    </source>
</evidence>
<accession>A0A9X2HRL2</accession>
<dbReference type="EMBL" id="JAMLDX010000009">
    <property type="protein sequence ID" value="MCP3731315.1"/>
    <property type="molecule type" value="Genomic_DNA"/>
</dbReference>
<dbReference type="InterPro" id="IPR013325">
    <property type="entry name" value="RNA_pol_sigma_r2"/>
</dbReference>
<dbReference type="Pfam" id="PF04542">
    <property type="entry name" value="Sigma70_r2"/>
    <property type="match status" value="1"/>
</dbReference>
<proteinExistence type="inferred from homology"/>
<dbReference type="InterPro" id="IPR014284">
    <property type="entry name" value="RNA_pol_sigma-70_dom"/>
</dbReference>
<dbReference type="InterPro" id="IPR039425">
    <property type="entry name" value="RNA_pol_sigma-70-like"/>
</dbReference>
<keyword evidence="3" id="KW-0731">Sigma factor</keyword>
<keyword evidence="4" id="KW-0238">DNA-binding</keyword>
<evidence type="ECO:0000256" key="2">
    <source>
        <dbReference type="ARBA" id="ARBA00023015"/>
    </source>
</evidence>
<feature type="domain" description="RNA polymerase sigma factor 70 region 4 type 2" evidence="7">
    <location>
        <begin position="125"/>
        <end position="175"/>
    </location>
</feature>
<feature type="domain" description="RNA polymerase sigma-70 region 2" evidence="6">
    <location>
        <begin position="30"/>
        <end position="95"/>
    </location>
</feature>
<keyword evidence="9" id="KW-1185">Reference proteome</keyword>
<evidence type="ECO:0000256" key="4">
    <source>
        <dbReference type="ARBA" id="ARBA00023125"/>
    </source>
</evidence>
<dbReference type="Pfam" id="PF08281">
    <property type="entry name" value="Sigma70_r4_2"/>
    <property type="match status" value="1"/>
</dbReference>
<dbReference type="AlphaFoldDB" id="A0A9X2HRL2"/>
<comment type="similarity">
    <text evidence="1">Belongs to the sigma-70 factor family. ECF subfamily.</text>
</comment>
<dbReference type="GO" id="GO:0003677">
    <property type="term" value="F:DNA binding"/>
    <property type="evidence" value="ECO:0007669"/>
    <property type="project" value="UniProtKB-KW"/>
</dbReference>
<dbReference type="InterPro" id="IPR013324">
    <property type="entry name" value="RNA_pol_sigma_r3/r4-like"/>
</dbReference>
<dbReference type="GO" id="GO:0016987">
    <property type="term" value="F:sigma factor activity"/>
    <property type="evidence" value="ECO:0007669"/>
    <property type="project" value="UniProtKB-KW"/>
</dbReference>
<keyword evidence="5" id="KW-0804">Transcription</keyword>
<keyword evidence="2" id="KW-0805">Transcription regulation</keyword>
<dbReference type="GO" id="GO:0006352">
    <property type="term" value="P:DNA-templated transcription initiation"/>
    <property type="evidence" value="ECO:0007669"/>
    <property type="project" value="InterPro"/>
</dbReference>
<dbReference type="Proteomes" id="UP001139451">
    <property type="component" value="Unassembled WGS sequence"/>
</dbReference>
<protein>
    <submittedName>
        <fullName evidence="8">Sigma-70 family RNA polymerase sigma factor</fullName>
    </submittedName>
</protein>
<evidence type="ECO:0000313" key="9">
    <source>
        <dbReference type="Proteomes" id="UP001139451"/>
    </source>
</evidence>
<evidence type="ECO:0000256" key="5">
    <source>
        <dbReference type="ARBA" id="ARBA00023163"/>
    </source>
</evidence>
<dbReference type="PANTHER" id="PTHR43133">
    <property type="entry name" value="RNA POLYMERASE ECF-TYPE SIGMA FACTO"/>
    <property type="match status" value="1"/>
</dbReference>
<gene>
    <name evidence="8" type="ORF">M9978_12845</name>
</gene>
<comment type="caution">
    <text evidence="8">The sequence shown here is derived from an EMBL/GenBank/DDBJ whole genome shotgun (WGS) entry which is preliminary data.</text>
</comment>
<sequence length="184" mass="20760">MARDIVLGSSLPRAAASDGAISDESRLAALYRDSARNLSRYLRKRNRGREECDDIVHDAFARLASKGSLDGLQNPEAYLKRIIRNLLIDRSRRAATHPVTVPLEEIEPVVRPDQGDAIELEQLRMQYRAAVDALSPRLREVFLMHRVDERSVKEIAAQLGISTRTVEWHVAQAIVRIGEALDRK</sequence>
<dbReference type="RefSeq" id="WP_254293805.1">
    <property type="nucleotide sequence ID" value="NZ_JAMLDX010000009.1"/>
</dbReference>
<dbReference type="SUPFAM" id="SSF88659">
    <property type="entry name" value="Sigma3 and sigma4 domains of RNA polymerase sigma factors"/>
    <property type="match status" value="1"/>
</dbReference>
<dbReference type="Gene3D" id="1.10.10.10">
    <property type="entry name" value="Winged helix-like DNA-binding domain superfamily/Winged helix DNA-binding domain"/>
    <property type="match status" value="1"/>
</dbReference>
<dbReference type="SUPFAM" id="SSF88946">
    <property type="entry name" value="Sigma2 domain of RNA polymerase sigma factors"/>
    <property type="match status" value="1"/>
</dbReference>
<evidence type="ECO:0000313" key="8">
    <source>
        <dbReference type="EMBL" id="MCP3731315.1"/>
    </source>
</evidence>
<evidence type="ECO:0000256" key="3">
    <source>
        <dbReference type="ARBA" id="ARBA00023082"/>
    </source>
</evidence>
<dbReference type="InterPro" id="IPR036388">
    <property type="entry name" value="WH-like_DNA-bd_sf"/>
</dbReference>
<name>A0A9X2HRL2_9SPHN</name>
<dbReference type="NCBIfam" id="TIGR02937">
    <property type="entry name" value="sigma70-ECF"/>
    <property type="match status" value="1"/>
</dbReference>
<reference evidence="8" key="1">
    <citation type="submission" date="2022-05" db="EMBL/GenBank/DDBJ databases">
        <title>Sphingomonas sp. strain MG17 Genome sequencing and assembly.</title>
        <authorList>
            <person name="Kim I."/>
        </authorList>
    </citation>
    <scope>NUCLEOTIDE SEQUENCE</scope>
    <source>
        <strain evidence="8">MG17</strain>
    </source>
</reference>
<dbReference type="InterPro" id="IPR007627">
    <property type="entry name" value="RNA_pol_sigma70_r2"/>
</dbReference>
<dbReference type="InterPro" id="IPR013249">
    <property type="entry name" value="RNA_pol_sigma70_r4_t2"/>
</dbReference>
<dbReference type="Gene3D" id="1.10.1740.10">
    <property type="match status" value="1"/>
</dbReference>
<organism evidence="8 9">
    <name type="scientific">Sphingomonas tagetis</name>
    <dbReference type="NCBI Taxonomy" id="2949092"/>
    <lineage>
        <taxon>Bacteria</taxon>
        <taxon>Pseudomonadati</taxon>
        <taxon>Pseudomonadota</taxon>
        <taxon>Alphaproteobacteria</taxon>
        <taxon>Sphingomonadales</taxon>
        <taxon>Sphingomonadaceae</taxon>
        <taxon>Sphingomonas</taxon>
    </lineage>
</organism>
<evidence type="ECO:0000259" key="7">
    <source>
        <dbReference type="Pfam" id="PF08281"/>
    </source>
</evidence>